<evidence type="ECO:0000256" key="4">
    <source>
        <dbReference type="ARBA" id="ARBA00023163"/>
    </source>
</evidence>
<sequence length="302" mass="33879">MDFKTLKSFVSVATHRSFSGAAKDLNTVQPAVSRHISMLEEELGVTLFERSSRQVTITRAGRQLLKDATQILSLSNQAKQQVIRAHNGDIGSLTIAYLPSACLTFMAPLVRRYRERYPKVTVRLLEMTVSEQIEAFLENKIDIGFSRPLPPSLQHDFLCHDVYTDQLVAIVSSDHPLAHQKEVDLKALETNKFILFNREEAVGLFDDVILMCKEAGFSPNIISQPKHMQTLLTEVSAGFGVGIGPYCIRKLYSEGCHFLSIKQSKKAVMTELQYKASDQDALITAFVDITLKERTAIQQSMQ</sequence>
<dbReference type="Proteomes" id="UP001139095">
    <property type="component" value="Unassembled WGS sequence"/>
</dbReference>
<dbReference type="PANTHER" id="PTHR30346:SF0">
    <property type="entry name" value="HCA OPERON TRANSCRIPTIONAL ACTIVATOR HCAR"/>
    <property type="match status" value="1"/>
</dbReference>
<comment type="caution">
    <text evidence="6">The sequence shown here is derived from an EMBL/GenBank/DDBJ whole genome shotgun (WGS) entry which is preliminary data.</text>
</comment>
<reference evidence="6" key="1">
    <citation type="submission" date="2021-10" db="EMBL/GenBank/DDBJ databases">
        <title>Marinomonas pontica sp. nov., isolated from the Black Sea.</title>
        <authorList>
            <person name="Zhao L.-H."/>
            <person name="Xue J.-H."/>
        </authorList>
    </citation>
    <scope>NUCLEOTIDE SEQUENCE</scope>
    <source>
        <strain evidence="6">E8</strain>
    </source>
</reference>
<dbReference type="Gene3D" id="3.40.190.10">
    <property type="entry name" value="Periplasmic binding protein-like II"/>
    <property type="match status" value="2"/>
</dbReference>
<dbReference type="InterPro" id="IPR036390">
    <property type="entry name" value="WH_DNA-bd_sf"/>
</dbReference>
<dbReference type="SUPFAM" id="SSF53850">
    <property type="entry name" value="Periplasmic binding protein-like II"/>
    <property type="match status" value="1"/>
</dbReference>
<evidence type="ECO:0000313" key="6">
    <source>
        <dbReference type="EMBL" id="MCB5162687.1"/>
    </source>
</evidence>
<dbReference type="FunFam" id="1.10.10.10:FF:000001">
    <property type="entry name" value="LysR family transcriptional regulator"/>
    <property type="match status" value="1"/>
</dbReference>
<proteinExistence type="inferred from homology"/>
<dbReference type="PANTHER" id="PTHR30346">
    <property type="entry name" value="TRANSCRIPTIONAL DUAL REGULATOR HCAR-RELATED"/>
    <property type="match status" value="1"/>
</dbReference>
<dbReference type="PROSITE" id="PS50931">
    <property type="entry name" value="HTH_LYSR"/>
    <property type="match status" value="1"/>
</dbReference>
<dbReference type="InterPro" id="IPR000847">
    <property type="entry name" value="LysR_HTH_N"/>
</dbReference>
<keyword evidence="7" id="KW-1185">Reference proteome</keyword>
<evidence type="ECO:0000256" key="3">
    <source>
        <dbReference type="ARBA" id="ARBA00023125"/>
    </source>
</evidence>
<dbReference type="Gene3D" id="1.10.10.10">
    <property type="entry name" value="Winged helix-like DNA-binding domain superfamily/Winged helix DNA-binding domain"/>
    <property type="match status" value="1"/>
</dbReference>
<keyword evidence="4" id="KW-0804">Transcription</keyword>
<protein>
    <submittedName>
        <fullName evidence="6">LysR family transcriptional regulator</fullName>
    </submittedName>
</protein>
<accession>A0A9X1LDL5</accession>
<gene>
    <name evidence="6" type="ORF">LG368_12360</name>
</gene>
<organism evidence="6 7">
    <name type="scientific">Marinomonas algarum</name>
    <dbReference type="NCBI Taxonomy" id="2883105"/>
    <lineage>
        <taxon>Bacteria</taxon>
        <taxon>Pseudomonadati</taxon>
        <taxon>Pseudomonadota</taxon>
        <taxon>Gammaproteobacteria</taxon>
        <taxon>Oceanospirillales</taxon>
        <taxon>Oceanospirillaceae</taxon>
        <taxon>Marinomonas</taxon>
    </lineage>
</organism>
<dbReference type="GO" id="GO:0032993">
    <property type="term" value="C:protein-DNA complex"/>
    <property type="evidence" value="ECO:0007669"/>
    <property type="project" value="TreeGrafter"/>
</dbReference>
<dbReference type="GO" id="GO:0003677">
    <property type="term" value="F:DNA binding"/>
    <property type="evidence" value="ECO:0007669"/>
    <property type="project" value="UniProtKB-KW"/>
</dbReference>
<dbReference type="InterPro" id="IPR005119">
    <property type="entry name" value="LysR_subst-bd"/>
</dbReference>
<dbReference type="CDD" id="cd08414">
    <property type="entry name" value="PBP2_LTTR_aromatics_like"/>
    <property type="match status" value="1"/>
</dbReference>
<dbReference type="EMBL" id="JAJATW010000020">
    <property type="protein sequence ID" value="MCB5162687.1"/>
    <property type="molecule type" value="Genomic_DNA"/>
</dbReference>
<feature type="domain" description="HTH lysR-type" evidence="5">
    <location>
        <begin position="1"/>
        <end position="58"/>
    </location>
</feature>
<dbReference type="Pfam" id="PF00126">
    <property type="entry name" value="HTH_1"/>
    <property type="match status" value="1"/>
</dbReference>
<dbReference type="AlphaFoldDB" id="A0A9X1LDL5"/>
<evidence type="ECO:0000256" key="1">
    <source>
        <dbReference type="ARBA" id="ARBA00009437"/>
    </source>
</evidence>
<evidence type="ECO:0000256" key="2">
    <source>
        <dbReference type="ARBA" id="ARBA00023015"/>
    </source>
</evidence>
<dbReference type="SUPFAM" id="SSF46785">
    <property type="entry name" value="Winged helix' DNA-binding domain"/>
    <property type="match status" value="1"/>
</dbReference>
<dbReference type="Pfam" id="PF03466">
    <property type="entry name" value="LysR_substrate"/>
    <property type="match status" value="1"/>
</dbReference>
<keyword evidence="2" id="KW-0805">Transcription regulation</keyword>
<name>A0A9X1LDL5_9GAMM</name>
<evidence type="ECO:0000313" key="7">
    <source>
        <dbReference type="Proteomes" id="UP001139095"/>
    </source>
</evidence>
<dbReference type="InterPro" id="IPR036388">
    <property type="entry name" value="WH-like_DNA-bd_sf"/>
</dbReference>
<comment type="similarity">
    <text evidence="1">Belongs to the LysR transcriptional regulatory family.</text>
</comment>
<evidence type="ECO:0000259" key="5">
    <source>
        <dbReference type="PROSITE" id="PS50931"/>
    </source>
</evidence>
<dbReference type="PRINTS" id="PR00039">
    <property type="entry name" value="HTHLYSR"/>
</dbReference>
<dbReference type="RefSeq" id="WP_226755035.1">
    <property type="nucleotide sequence ID" value="NZ_JAJATW010000020.1"/>
</dbReference>
<dbReference type="GO" id="GO:0003700">
    <property type="term" value="F:DNA-binding transcription factor activity"/>
    <property type="evidence" value="ECO:0007669"/>
    <property type="project" value="InterPro"/>
</dbReference>
<keyword evidence="3" id="KW-0238">DNA-binding</keyword>